<dbReference type="PROSITE" id="PS00973">
    <property type="entry name" value="USP_2"/>
    <property type="match status" value="1"/>
</dbReference>
<feature type="region of interest" description="Disordered" evidence="8">
    <location>
        <begin position="2591"/>
        <end position="2633"/>
    </location>
</feature>
<feature type="compositionally biased region" description="Basic residues" evidence="8">
    <location>
        <begin position="600"/>
        <end position="611"/>
    </location>
</feature>
<evidence type="ECO:0000313" key="10">
    <source>
        <dbReference type="EMBL" id="CAB3248886.1"/>
    </source>
</evidence>
<comment type="catalytic activity">
    <reaction evidence="1">
        <text>Thiol-dependent hydrolysis of ester, thioester, amide, peptide and isopeptide bonds formed by the C-terminal Gly of ubiquitin (a 76-residue protein attached to proteins as an intracellular targeting signal).</text>
        <dbReference type="EC" id="3.4.19.12"/>
    </reaction>
</comment>
<dbReference type="InterPro" id="IPR016024">
    <property type="entry name" value="ARM-type_fold"/>
</dbReference>
<evidence type="ECO:0000256" key="5">
    <source>
        <dbReference type="ARBA" id="ARBA00022786"/>
    </source>
</evidence>
<feature type="compositionally biased region" description="Low complexity" evidence="8">
    <location>
        <begin position="584"/>
        <end position="594"/>
    </location>
</feature>
<feature type="compositionally biased region" description="Polar residues" evidence="8">
    <location>
        <begin position="510"/>
        <end position="522"/>
    </location>
</feature>
<evidence type="ECO:0000256" key="2">
    <source>
        <dbReference type="ARBA" id="ARBA00009085"/>
    </source>
</evidence>
<keyword evidence="5" id="KW-0833">Ubl conjugation pathway</keyword>
<dbReference type="Pfam" id="PF12030">
    <property type="entry name" value="DUF3517"/>
    <property type="match status" value="1"/>
</dbReference>
<dbReference type="InterPro" id="IPR001394">
    <property type="entry name" value="Peptidase_C19_UCH"/>
</dbReference>
<dbReference type="PROSITE" id="PS00972">
    <property type="entry name" value="USP_1"/>
    <property type="match status" value="1"/>
</dbReference>
<dbReference type="PANTHER" id="PTHR24006:SF827">
    <property type="entry name" value="UBIQUITIN CARBOXYL-TERMINAL HYDROLASE 34"/>
    <property type="match status" value="1"/>
</dbReference>
<feature type="region of interest" description="Disordered" evidence="8">
    <location>
        <begin position="95"/>
        <end position="140"/>
    </location>
</feature>
<feature type="compositionally biased region" description="Low complexity" evidence="8">
    <location>
        <begin position="2834"/>
        <end position="2861"/>
    </location>
</feature>
<proteinExistence type="inferred from homology"/>
<dbReference type="SUPFAM" id="SSF48371">
    <property type="entry name" value="ARM repeat"/>
    <property type="match status" value="1"/>
</dbReference>
<organism evidence="10 11">
    <name type="scientific">Arctia plantaginis</name>
    <name type="common">Wood tiger moth</name>
    <name type="synonym">Phalaena plantaginis</name>
    <dbReference type="NCBI Taxonomy" id="874455"/>
    <lineage>
        <taxon>Eukaryota</taxon>
        <taxon>Metazoa</taxon>
        <taxon>Ecdysozoa</taxon>
        <taxon>Arthropoda</taxon>
        <taxon>Hexapoda</taxon>
        <taxon>Insecta</taxon>
        <taxon>Pterygota</taxon>
        <taxon>Neoptera</taxon>
        <taxon>Endopterygota</taxon>
        <taxon>Lepidoptera</taxon>
        <taxon>Glossata</taxon>
        <taxon>Ditrysia</taxon>
        <taxon>Noctuoidea</taxon>
        <taxon>Erebidae</taxon>
        <taxon>Arctiinae</taxon>
        <taxon>Arctia</taxon>
    </lineage>
</organism>
<feature type="compositionally biased region" description="Low complexity" evidence="8">
    <location>
        <begin position="2379"/>
        <end position="2389"/>
    </location>
</feature>
<dbReference type="InterPro" id="IPR050164">
    <property type="entry name" value="Peptidase_C19"/>
</dbReference>
<dbReference type="GO" id="GO:0004843">
    <property type="term" value="F:cysteine-type deubiquitinase activity"/>
    <property type="evidence" value="ECO:0007669"/>
    <property type="project" value="UniProtKB-EC"/>
</dbReference>
<dbReference type="Pfam" id="PF00443">
    <property type="entry name" value="UCH"/>
    <property type="match status" value="1"/>
</dbReference>
<dbReference type="GO" id="GO:0009966">
    <property type="term" value="P:regulation of signal transduction"/>
    <property type="evidence" value="ECO:0007669"/>
    <property type="project" value="UniProtKB-ARBA"/>
</dbReference>
<feature type="region of interest" description="Disordered" evidence="8">
    <location>
        <begin position="575"/>
        <end position="611"/>
    </location>
</feature>
<evidence type="ECO:0000256" key="4">
    <source>
        <dbReference type="ARBA" id="ARBA00022670"/>
    </source>
</evidence>
<dbReference type="CDD" id="cd02659">
    <property type="entry name" value="peptidase_C19C"/>
    <property type="match status" value="1"/>
</dbReference>
<dbReference type="OrthoDB" id="6155966at2759"/>
<gene>
    <name evidence="10" type="ORF">APLA_LOCUS12563</name>
</gene>
<feature type="compositionally biased region" description="Basic and acidic residues" evidence="8">
    <location>
        <begin position="1988"/>
        <end position="2001"/>
    </location>
</feature>
<feature type="compositionally biased region" description="Acidic residues" evidence="8">
    <location>
        <begin position="3302"/>
        <end position="3311"/>
    </location>
</feature>
<evidence type="ECO:0000256" key="8">
    <source>
        <dbReference type="SAM" id="MobiDB-lite"/>
    </source>
</evidence>
<feature type="region of interest" description="Disordered" evidence="8">
    <location>
        <begin position="479"/>
        <end position="561"/>
    </location>
</feature>
<evidence type="ECO:0000256" key="3">
    <source>
        <dbReference type="ARBA" id="ARBA00012759"/>
    </source>
</evidence>
<feature type="region of interest" description="Disordered" evidence="8">
    <location>
        <begin position="2374"/>
        <end position="2394"/>
    </location>
</feature>
<dbReference type="FunFam" id="3.90.70.10:FF:000014">
    <property type="entry name" value="Ubiquitin carboxyl-terminal hydrolase 34"/>
    <property type="match status" value="1"/>
</dbReference>
<accession>A0A8S1AV14</accession>
<dbReference type="Proteomes" id="UP000494256">
    <property type="component" value="Unassembled WGS sequence"/>
</dbReference>
<evidence type="ECO:0000256" key="1">
    <source>
        <dbReference type="ARBA" id="ARBA00000707"/>
    </source>
</evidence>
<dbReference type="PROSITE" id="PS50235">
    <property type="entry name" value="USP_3"/>
    <property type="match status" value="1"/>
</dbReference>
<feature type="region of interest" description="Disordered" evidence="8">
    <location>
        <begin position="674"/>
        <end position="702"/>
    </location>
</feature>
<dbReference type="GO" id="GO:0016579">
    <property type="term" value="P:protein deubiquitination"/>
    <property type="evidence" value="ECO:0007669"/>
    <property type="project" value="InterPro"/>
</dbReference>
<feature type="compositionally biased region" description="Low complexity" evidence="8">
    <location>
        <begin position="2126"/>
        <end position="2137"/>
    </location>
</feature>
<dbReference type="SUPFAM" id="SSF54001">
    <property type="entry name" value="Cysteine proteinases"/>
    <property type="match status" value="1"/>
</dbReference>
<dbReference type="EMBL" id="CADEBD010000344">
    <property type="protein sequence ID" value="CAB3248886.1"/>
    <property type="molecule type" value="Genomic_DNA"/>
</dbReference>
<keyword evidence="7" id="KW-0788">Thiol protease</keyword>
<dbReference type="InterPro" id="IPR038765">
    <property type="entry name" value="Papain-like_cys_pep_sf"/>
</dbReference>
<dbReference type="Pfam" id="PF25010">
    <property type="entry name" value="ARM_UBP24_USP9X-Y"/>
    <property type="match status" value="1"/>
</dbReference>
<feature type="region of interest" description="Disordered" evidence="8">
    <location>
        <begin position="1988"/>
        <end position="2010"/>
    </location>
</feature>
<dbReference type="GO" id="GO:0005829">
    <property type="term" value="C:cytosol"/>
    <property type="evidence" value="ECO:0007669"/>
    <property type="project" value="TreeGrafter"/>
</dbReference>
<evidence type="ECO:0000313" key="11">
    <source>
        <dbReference type="Proteomes" id="UP000494256"/>
    </source>
</evidence>
<feature type="region of interest" description="Disordered" evidence="8">
    <location>
        <begin position="2831"/>
        <end position="2864"/>
    </location>
</feature>
<dbReference type="EC" id="3.4.19.12" evidence="3"/>
<dbReference type="InterPro" id="IPR028889">
    <property type="entry name" value="USP"/>
</dbReference>
<feature type="compositionally biased region" description="Low complexity" evidence="8">
    <location>
        <begin position="2620"/>
        <end position="2629"/>
    </location>
</feature>
<dbReference type="GO" id="GO:0005634">
    <property type="term" value="C:nucleus"/>
    <property type="evidence" value="ECO:0007669"/>
    <property type="project" value="TreeGrafter"/>
</dbReference>
<feature type="compositionally biased region" description="Pro residues" evidence="8">
    <location>
        <begin position="3350"/>
        <end position="3361"/>
    </location>
</feature>
<evidence type="ECO:0000259" key="9">
    <source>
        <dbReference type="PROSITE" id="PS50235"/>
    </source>
</evidence>
<feature type="region of interest" description="Disordered" evidence="8">
    <location>
        <begin position="2114"/>
        <end position="2145"/>
    </location>
</feature>
<comment type="caution">
    <text evidence="10">The sequence shown here is derived from an EMBL/GenBank/DDBJ whole genome shotgun (WGS) entry which is preliminary data.</text>
</comment>
<evidence type="ECO:0000256" key="6">
    <source>
        <dbReference type="ARBA" id="ARBA00022801"/>
    </source>
</evidence>
<dbReference type="InterPro" id="IPR018200">
    <property type="entry name" value="USP_CS"/>
</dbReference>
<dbReference type="InterPro" id="IPR021905">
    <property type="entry name" value="DUF3517"/>
</dbReference>
<feature type="compositionally biased region" description="Basic and acidic residues" evidence="8">
    <location>
        <begin position="549"/>
        <end position="561"/>
    </location>
</feature>
<evidence type="ECO:0000256" key="7">
    <source>
        <dbReference type="ARBA" id="ARBA00022807"/>
    </source>
</evidence>
<feature type="region of interest" description="Disordered" evidence="8">
    <location>
        <begin position="1347"/>
        <end position="1368"/>
    </location>
</feature>
<feature type="domain" description="USP" evidence="9">
    <location>
        <begin position="1754"/>
        <end position="2108"/>
    </location>
</feature>
<dbReference type="Gene3D" id="3.90.70.10">
    <property type="entry name" value="Cysteine proteinases"/>
    <property type="match status" value="1"/>
</dbReference>
<comment type="similarity">
    <text evidence="2">Belongs to the peptidase C19 family.</text>
</comment>
<reference evidence="10 11" key="1">
    <citation type="submission" date="2020-04" db="EMBL/GenBank/DDBJ databases">
        <authorList>
            <person name="Wallbank WR R."/>
            <person name="Pardo Diaz C."/>
            <person name="Kozak K."/>
            <person name="Martin S."/>
            <person name="Jiggins C."/>
            <person name="Moest M."/>
            <person name="Warren A I."/>
            <person name="Byers J.R.P. K."/>
            <person name="Montejo-Kovacevich G."/>
            <person name="Yen C E."/>
        </authorList>
    </citation>
    <scope>NUCLEOTIDE SEQUENCE [LARGE SCALE GENOMIC DNA]</scope>
</reference>
<feature type="region of interest" description="Disordered" evidence="8">
    <location>
        <begin position="3261"/>
        <end position="3361"/>
    </location>
</feature>
<name>A0A8S1AV14_ARCPL</name>
<keyword evidence="4" id="KW-0645">Protease</keyword>
<keyword evidence="6" id="KW-0378">Hydrolase</keyword>
<dbReference type="PANTHER" id="PTHR24006">
    <property type="entry name" value="UBIQUITIN CARBOXYL-TERMINAL HYDROLASE"/>
    <property type="match status" value="1"/>
</dbReference>
<protein>
    <recommendedName>
        <fullName evidence="3">ubiquitinyl hydrolase 1</fullName>
        <ecNumber evidence="3">3.4.19.12</ecNumber>
    </recommendedName>
</protein>
<sequence length="3361" mass="372390">MCDVCSEFSQLLVNCESRLTDDVSQYPTISQSELETVLNYILSWPQRQCMCCYRDVKNFERFYLVVQSILCLCVCQLKQLKDELLEAAKTAPAPDNVLDKQKSEPGSPSNCDDKSNEQNEIQPETDISKPPPESPEEPKDVEIPLVPAEDAEVWSMQQKEKLMHIVSKVFLLNFPLYLACKHSALSRLDDLSAQEISNLSSYCDLHDTEIPAYLLRNVSLFCKLGGVCAMTSVFDCATPSTLPLSMAHAIVAAVGNLKLWLNFRAVAQLFMPLRSKILKFMCSLDDKDLRVPAVKSMADFMWGAAKEPLEAPLAFDADGLALAFKYFNSSTLTMRLAGVAQINAHIAAHNELCAGEPAADAEIAGQRLATWLTYNNIIEHLFGPNLHVEVIKQSHMILKFLAVEGRITPDHILLIWAAAQLKHCGRQVHDLLPGFIRALAPKPCSHLYSLLCSLPPKEHTEQSLYLASALMRAMWSRGSGGVQAGAGTPPALADEPPLRPPQPSCKPHHNSSSEASVSMDQTNSDDDPCEELSTSGEEAGPTPRKQSKHQRELTAEQEWLREGEELTKKECSTLKSCQKRNKRAGSSGSASSGAEELLRPRKKKFYKKRHKLTKPKHFPTQLKADLAESVSEVEEESSGSDTAHCQLICDNVDASRRLMELRLMENYKRRAVSAVGGEEEEGSASSALSPHSHPHLADLDEDDSGCEEELARLAAQAQCLTEYQGVGVGAAGPVAGPSTARGSSPVLPCDVGEVCRPGNTLLWDLLQDGAIEQLGEGLALEAEKALCALLCFSTDKFIRIKFIEGCLDNLANHRSVAVSLRLLPKLFSSFQQLRGMDMHQVVMWAERERGMMRLFLEDLRHYMSSGRATSEAPNYAHITELTVRLHFLTAIFSPVGSPQHFRLTVEQVEELWECLVVRGSTECADCLYSWLLSHTKSPDQHALGLDALRFLYVEKMPTLDPETISIMGLSLYQQLCNLARMALGTGDFRDTAHPHTRAMDHLWKIALRANSTDVSMAAIQYLNSYYMGQQLQQEDDFVAKCMFHLSSAAERLIAKNRDGERRTLPQMSCEETEEGENTVDNQNIYEHMTEEAALQCIQRALLLLKTHLDTFKRRYAYHLRRWALAESGAWEGCATGAGGGTVRVTLQPAGAGPRASLALHQSDLVAHLRAHVHVWWEKQIQGEEGVTALSTDGPLRMITQGQELTIDYDERTLYDMGFKDNQLVFVSVGVGGRGAWAEWPSAQPAPARTRLPTLLLLDPTYFNHLFTLMQALGQMKEPGANGVPVAHTKAQLLSRRVWDILQAVPLNPTLLEAFQSPNESKIPELLDPTSPQKLMYSLHIIDKLSSSNTSTPNAKEPAAGTPMSDDENTSVENWNELFIKKGGLRLLYDIMMSGVLQRNDDSEWRQDCLALLLQLLCRIGTLPSSDPAQTPKLHPSLLSLMSVEETTERLISILCEAATLKEPATYKTGFWGRAQVVQHAMRMCVWWARGGGDAVALAWSLRRAAPRLLLDDADPAVRREAGSALYRLCAGGEVAVLAPLLQLLLEHLPRAADMRPAHHLPHHHLHSVHHHAEEGKEPYGPACRDYFWLVCRLIDGLPEDFFKEGATSEDSGAPDLNELCEQTRSSLEKREIIERRVEPCTPDDGLYGQLSLLTHLLKHPLRFKMSEQGTRTLEMVFGFLFDVPNPDNRNLPKCKSQKSRAAAYDLLVELVKGAPDNYMVLHNKLMEHHKPGPQSSYPWDYWPAEESRSECGYVGLTNLGATCYMASCMQHLYMMPQARLALLQADPAASRHSATLHEMQRMFAYLMESERKAYNPRSFCKVYQMDHQPLNTGEQKDMAEFFIDLVSKLEEMTPELKKLVKTLFCGTLSNNVVSLDCPHVSRTLEEFYTVRCQVADMRNLHQSLDEVTVKDTLEGDNCYTCSQCSAKVRAEKRACFKKLPRILCFNTMRYTFNMLTMLKEKVNTHFSFPMRLDMSGYVEKHLMPAQYQEEKQKSAEKKDGEASPTMEVEDNSEFEEHYEYELIGVTVHTGTADGGHYYSFIRDREHEHHDRWLLFNDAEVKPFDPAHIAAECFGGEMTSKTYDSVTDKFMDFSFEKTNSAYMLFYEWSPPRSQRGSECGPLDEAQSSTAEGASPSSSVERRSSDAASSIKLPPDLLKWIWDDNMQFLHDKNIFQHAYFTFMGQMCSSVPQSLLTLRPEVTEVAAQLSTSFFIETFIHAKEKPTMVSWVELVTKQFNASAAASEWFLGHMADNTWWPMQVLIKCPNQMVRQMFQRLCMHVIQRLRSSHCALYLQGAEENHDSSKLGEASFVTRFIRMLLSLMENGARSHLRHLTEYFSLLYEFSKMGEEEGRFLLRINAISSMVNFYLGQNSNSMESPTEEAGGSANAESGGDKLRPGALDKMVALVAGLVERSRDAAGHLALMDPDARVLLHTKGFPFIYQQTRDCLNLQQTRSLIFALCRWNEPLAQKIVNTIFQAIAKHSENSNPFYKLLTLLVDGSGGGAGATGGLPCFTQLVLARLWDVADVCPHAALEWLALQVPRNKAAHAWALRTAERWVEAQLLGAGAARVRAAAALLLVALVPSQHFRAGYARARPPSTPHPPHAPHAAHPAHPAHPTHPAHPANPHLAPGAKLPDTAHHTLHQVYTMLLGKLKAARKYTDIAVHGTMKLTAYFGVMSYCVVSRVEKLMFGQYFNDLWDLYHPAISEPSVAVHPNKQALLTFWHAVTLDCNENIQLAVANQRLTKHIAFNYILADHEDGEVVAYNRAMLPPYYALLRMFCRRSTAFARNLAQHQNIHWAFRNIAPHAHLYPGAADELLRLARILATSGNNGGYNGDSNGDNNGDNNGSNNSSTSSGNDSVNGCGNGNGNGASAGANSAEANEAAAFRRSTLSAYLQGLNGRTCWTTLISAFCTLVENEDDRLFVVYNGGLQMTFEALHSLHAVYIESAGSSGNGGGANSASVRSELTTALRWARALCRTLRTRRDAKEARALLLACKDWPECARRLLTMLNLQHRHTHLRDAALGVLREVVLVGGGAALGALVPLAAGAHCAARQRHVHGGSARDSGERHSPQRQAASCRPYHKFIDTCCRVARSQRCMSDQLVLLSALCALEALPLRFNYFAAFWMEVALSPADSKLEEMLLECSVAAEYVDAILFDDRESLEDPVIYQFMQHYYPKLGGGAVGAGGPVAAPGGPTAAAEALAEELAGAAARAPLRSLLSAVRALLLLSTRAPPSAARARELQRATRALHARLHLPGTYPRRAAAAARSRTHRRLCADDDSEAESDAAAVSVTGARSVSGSELEEPMDDIGDVTTSASDEAMSPRAAAAVHRSQLAMALATLETQASEPATPPSPAEPADP</sequence>
<dbReference type="GO" id="GO:0006508">
    <property type="term" value="P:proteolysis"/>
    <property type="evidence" value="ECO:0007669"/>
    <property type="project" value="UniProtKB-KW"/>
</dbReference>
<dbReference type="InterPro" id="IPR056850">
    <property type="entry name" value="ARM_UBP34_24_USP9X_Y"/>
</dbReference>